<feature type="transmembrane region" description="Helical" evidence="1">
    <location>
        <begin position="51"/>
        <end position="71"/>
    </location>
</feature>
<keyword evidence="1" id="KW-1133">Transmembrane helix</keyword>
<keyword evidence="1" id="KW-0472">Membrane</keyword>
<dbReference type="InterPro" id="IPR049326">
    <property type="entry name" value="Rhodopsin_dom_fungi"/>
</dbReference>
<keyword evidence="1" id="KW-0812">Transmembrane</keyword>
<proteinExistence type="predicted"/>
<reference evidence="3 4" key="1">
    <citation type="submission" date="2014-02" db="EMBL/GenBank/DDBJ databases">
        <title>The genome sequence of Colletotrichum simmondsii CBS122122.</title>
        <authorList>
            <person name="Baroncelli R."/>
            <person name="Thon M.R."/>
        </authorList>
    </citation>
    <scope>NUCLEOTIDE SEQUENCE [LARGE SCALE GENOMIC DNA]</scope>
    <source>
        <strain evidence="3 4">CBS122122</strain>
    </source>
</reference>
<feature type="domain" description="Rhodopsin" evidence="2">
    <location>
        <begin position="34"/>
        <end position="91"/>
    </location>
</feature>
<keyword evidence="4" id="KW-1185">Reference proteome</keyword>
<comment type="caution">
    <text evidence="3">The sequence shown here is derived from an EMBL/GenBank/DDBJ whole genome shotgun (WGS) entry which is preliminary data.</text>
</comment>
<feature type="transmembrane region" description="Helical" evidence="1">
    <location>
        <begin position="12"/>
        <end position="31"/>
    </location>
</feature>
<organism evidence="3 4">
    <name type="scientific">Colletotrichum simmondsii</name>
    <dbReference type="NCBI Taxonomy" id="703756"/>
    <lineage>
        <taxon>Eukaryota</taxon>
        <taxon>Fungi</taxon>
        <taxon>Dikarya</taxon>
        <taxon>Ascomycota</taxon>
        <taxon>Pezizomycotina</taxon>
        <taxon>Sordariomycetes</taxon>
        <taxon>Hypocreomycetidae</taxon>
        <taxon>Glomerellales</taxon>
        <taxon>Glomerellaceae</taxon>
        <taxon>Colletotrichum</taxon>
        <taxon>Colletotrichum acutatum species complex</taxon>
    </lineage>
</organism>
<sequence>MFDICGLPNRDRGASATASAVAGAIVAVFSVGVRMYSQLSRLDYIIGLDDYALIFSMLMSVPMSVVVVFTVQNGLGKDIWTLTPEQINEFFKVSAMAGNEVRKKRRVQAYQTRQAVLHRRALLCIHCHVCEDKFPVLLLAPICR</sequence>
<protein>
    <submittedName>
        <fullName evidence="3">CFEM domain-containing protein</fullName>
    </submittedName>
</protein>
<dbReference type="EMBL" id="JFBX01000634">
    <property type="protein sequence ID" value="KXH32539.1"/>
    <property type="molecule type" value="Genomic_DNA"/>
</dbReference>
<dbReference type="Proteomes" id="UP000070328">
    <property type="component" value="Unassembled WGS sequence"/>
</dbReference>
<dbReference type="Pfam" id="PF20684">
    <property type="entry name" value="Fung_rhodopsin"/>
    <property type="match status" value="1"/>
</dbReference>
<evidence type="ECO:0000313" key="4">
    <source>
        <dbReference type="Proteomes" id="UP000070328"/>
    </source>
</evidence>
<gene>
    <name evidence="3" type="ORF">CSIM01_11124</name>
</gene>
<name>A0A135S9F9_9PEZI</name>
<evidence type="ECO:0000259" key="2">
    <source>
        <dbReference type="Pfam" id="PF20684"/>
    </source>
</evidence>
<evidence type="ECO:0000256" key="1">
    <source>
        <dbReference type="SAM" id="Phobius"/>
    </source>
</evidence>
<accession>A0A135S9F9</accession>
<dbReference type="AlphaFoldDB" id="A0A135S9F9"/>
<evidence type="ECO:0000313" key="3">
    <source>
        <dbReference type="EMBL" id="KXH32539.1"/>
    </source>
</evidence>